<proteinExistence type="inferred from homology"/>
<keyword evidence="5" id="KW-1185">Reference proteome</keyword>
<evidence type="ECO:0000256" key="2">
    <source>
        <dbReference type="ARBA" id="ARBA00022532"/>
    </source>
</evidence>
<name>A0AA36HA62_CYLNA</name>
<organism evidence="4 5">
    <name type="scientific">Cylicocyclus nassatus</name>
    <name type="common">Nematode worm</name>
    <dbReference type="NCBI Taxonomy" id="53992"/>
    <lineage>
        <taxon>Eukaryota</taxon>
        <taxon>Metazoa</taxon>
        <taxon>Ecdysozoa</taxon>
        <taxon>Nematoda</taxon>
        <taxon>Chromadorea</taxon>
        <taxon>Rhabditida</taxon>
        <taxon>Rhabditina</taxon>
        <taxon>Rhabditomorpha</taxon>
        <taxon>Strongyloidea</taxon>
        <taxon>Strongylidae</taxon>
        <taxon>Cylicocyclus</taxon>
    </lineage>
</organism>
<dbReference type="GO" id="GO:0006102">
    <property type="term" value="P:isocitrate metabolic process"/>
    <property type="evidence" value="ECO:0007669"/>
    <property type="project" value="TreeGrafter"/>
</dbReference>
<evidence type="ECO:0000313" key="4">
    <source>
        <dbReference type="EMBL" id="CAJ0606293.1"/>
    </source>
</evidence>
<sequence length="78" mass="9098">MQNINMITNRENTEGEYSGLEHETHGMFESLKIVNRKKIGRISRFAFHYAKTYHRKKVTAVHKANIQKLGDGLFLHVI</sequence>
<dbReference type="InterPro" id="IPR024084">
    <property type="entry name" value="IsoPropMal-DH-like_dom"/>
</dbReference>
<evidence type="ECO:0000256" key="1">
    <source>
        <dbReference type="ARBA" id="ARBA00007769"/>
    </source>
</evidence>
<dbReference type="GO" id="GO:0005739">
    <property type="term" value="C:mitochondrion"/>
    <property type="evidence" value="ECO:0007669"/>
    <property type="project" value="TreeGrafter"/>
</dbReference>
<gene>
    <name evidence="4" type="ORF">CYNAS_LOCUS18276</name>
</gene>
<dbReference type="SUPFAM" id="SSF53659">
    <property type="entry name" value="Isocitrate/Isopropylmalate dehydrogenase-like"/>
    <property type="match status" value="1"/>
</dbReference>
<comment type="caution">
    <text evidence="4">The sequence shown here is derived from an EMBL/GenBank/DDBJ whole genome shotgun (WGS) entry which is preliminary data.</text>
</comment>
<dbReference type="PANTHER" id="PTHR11835:SF60">
    <property type="entry name" value="ISOCITRATE DEHYDROGENASE [NAD] SUBUNIT, MITOCHONDRIAL"/>
    <property type="match status" value="1"/>
</dbReference>
<evidence type="ECO:0000259" key="3">
    <source>
        <dbReference type="Pfam" id="PF00180"/>
    </source>
</evidence>
<dbReference type="Pfam" id="PF00180">
    <property type="entry name" value="Iso_dh"/>
    <property type="match status" value="1"/>
</dbReference>
<reference evidence="4" key="1">
    <citation type="submission" date="2023-07" db="EMBL/GenBank/DDBJ databases">
        <authorList>
            <consortium name="CYATHOMIX"/>
        </authorList>
    </citation>
    <scope>NUCLEOTIDE SEQUENCE</scope>
    <source>
        <strain evidence="4">N/A</strain>
    </source>
</reference>
<accession>A0AA36HA62</accession>
<feature type="domain" description="Isopropylmalate dehydrogenase-like" evidence="3">
    <location>
        <begin position="2"/>
        <end position="74"/>
    </location>
</feature>
<dbReference type="PANTHER" id="PTHR11835">
    <property type="entry name" value="DECARBOXYLATING DEHYDROGENASES-ISOCITRATE, ISOPROPYLMALATE, TARTRATE"/>
    <property type="match status" value="1"/>
</dbReference>
<comment type="similarity">
    <text evidence="1">Belongs to the isocitrate and isopropylmalate dehydrogenases family.</text>
</comment>
<dbReference type="EMBL" id="CATQJL010000316">
    <property type="protein sequence ID" value="CAJ0606293.1"/>
    <property type="molecule type" value="Genomic_DNA"/>
</dbReference>
<keyword evidence="2" id="KW-0816">Tricarboxylic acid cycle</keyword>
<dbReference type="Proteomes" id="UP001176961">
    <property type="component" value="Unassembled WGS sequence"/>
</dbReference>
<dbReference type="GO" id="GO:0006099">
    <property type="term" value="P:tricarboxylic acid cycle"/>
    <property type="evidence" value="ECO:0007669"/>
    <property type="project" value="UniProtKB-KW"/>
</dbReference>
<evidence type="ECO:0000313" key="5">
    <source>
        <dbReference type="Proteomes" id="UP001176961"/>
    </source>
</evidence>
<dbReference type="AlphaFoldDB" id="A0AA36HA62"/>
<dbReference type="Gene3D" id="3.40.718.10">
    <property type="entry name" value="Isopropylmalate Dehydrogenase"/>
    <property type="match status" value="1"/>
</dbReference>
<protein>
    <recommendedName>
        <fullName evidence="3">Isopropylmalate dehydrogenase-like domain-containing protein</fullName>
    </recommendedName>
</protein>